<protein>
    <submittedName>
        <fullName evidence="1">Type IX secretion system membrane protein PorP/SprF</fullName>
    </submittedName>
</protein>
<dbReference type="NCBIfam" id="TIGR03519">
    <property type="entry name" value="T9SS_PorP_fam"/>
    <property type="match status" value="1"/>
</dbReference>
<dbReference type="Pfam" id="PF11751">
    <property type="entry name" value="PorP_SprF"/>
    <property type="match status" value="1"/>
</dbReference>
<accession>A0ABT8LCJ3</accession>
<name>A0ABT8LCJ3_9BACT</name>
<evidence type="ECO:0000313" key="1">
    <source>
        <dbReference type="EMBL" id="MDN5214071.1"/>
    </source>
</evidence>
<evidence type="ECO:0000313" key="2">
    <source>
        <dbReference type="Proteomes" id="UP001172083"/>
    </source>
</evidence>
<dbReference type="InterPro" id="IPR019861">
    <property type="entry name" value="PorP/SprF_Bacteroidetes"/>
</dbReference>
<dbReference type="RefSeq" id="WP_346759408.1">
    <property type="nucleotide sequence ID" value="NZ_JAUJEB010000004.1"/>
</dbReference>
<proteinExistence type="predicted"/>
<reference evidence="1" key="1">
    <citation type="submission" date="2023-06" db="EMBL/GenBank/DDBJ databases">
        <title>Genomic of Agaribacillus aureum.</title>
        <authorList>
            <person name="Wang G."/>
        </authorList>
    </citation>
    <scope>NUCLEOTIDE SEQUENCE</scope>
    <source>
        <strain evidence="1">BMA12</strain>
    </source>
</reference>
<sequence>MLKKLFTLLALALITGLKSYGQDPQFSQFYAAPLYLNPGFTGTTLEHRFILNHRLQWPALPQAFATYAFSYDYNMRKLNSGFGLIATTDKAGSADLRSTTVGLNYTYKIQLSNGWIVSPGIQFGYGIRSLDFNKLLFGDQLDFGNPDVPTLDPTFGDLQNNKFFDFSSGVLVYNKDFWFGVSAYHMNEPNHSLVGEVSELPMKFSIHSGVRLTLFPSPLKGERLSSIAPSFIYKKQGAFDQLDLGFHFHYNPIMAGFWYRGIPIQQNVDDNISQDAITILFGLRFDKFDVGYSYDVTISELGPNTGGAHELSMTYQFHNFKKKKKKPMKFVPCPTY</sequence>
<dbReference type="Proteomes" id="UP001172083">
    <property type="component" value="Unassembled WGS sequence"/>
</dbReference>
<comment type="caution">
    <text evidence="1">The sequence shown here is derived from an EMBL/GenBank/DDBJ whole genome shotgun (WGS) entry which is preliminary data.</text>
</comment>
<keyword evidence="2" id="KW-1185">Reference proteome</keyword>
<dbReference type="EMBL" id="JAUJEB010000004">
    <property type="protein sequence ID" value="MDN5214071.1"/>
    <property type="molecule type" value="Genomic_DNA"/>
</dbReference>
<organism evidence="1 2">
    <name type="scientific">Agaribacillus aureus</name>
    <dbReference type="NCBI Taxonomy" id="3051825"/>
    <lineage>
        <taxon>Bacteria</taxon>
        <taxon>Pseudomonadati</taxon>
        <taxon>Bacteroidota</taxon>
        <taxon>Cytophagia</taxon>
        <taxon>Cytophagales</taxon>
        <taxon>Splendidivirgaceae</taxon>
        <taxon>Agaribacillus</taxon>
    </lineage>
</organism>
<gene>
    <name evidence="1" type="ORF">QQ020_18490</name>
</gene>